<proteinExistence type="predicted"/>
<dbReference type="OrthoDB" id="7845154at2"/>
<keyword evidence="2" id="KW-1185">Reference proteome</keyword>
<comment type="caution">
    <text evidence="1">The sequence shown here is derived from an EMBL/GenBank/DDBJ whole genome shotgun (WGS) entry which is preliminary data.</text>
</comment>
<organism evidence="1 2">
    <name type="scientific">Microvirga aerophila</name>
    <dbReference type="NCBI Taxonomy" id="670291"/>
    <lineage>
        <taxon>Bacteria</taxon>
        <taxon>Pseudomonadati</taxon>
        <taxon>Pseudomonadota</taxon>
        <taxon>Alphaproteobacteria</taxon>
        <taxon>Hyphomicrobiales</taxon>
        <taxon>Methylobacteriaceae</taxon>
        <taxon>Microvirga</taxon>
    </lineage>
</organism>
<dbReference type="EMBL" id="BJYU01000002">
    <property type="protein sequence ID" value="GEO12634.1"/>
    <property type="molecule type" value="Genomic_DNA"/>
</dbReference>
<dbReference type="Proteomes" id="UP000321085">
    <property type="component" value="Unassembled WGS sequence"/>
</dbReference>
<dbReference type="AlphaFoldDB" id="A0A512BKY4"/>
<gene>
    <name evidence="1" type="ORF">MAE02_03300</name>
</gene>
<reference evidence="1 2" key="1">
    <citation type="submission" date="2019-07" db="EMBL/GenBank/DDBJ databases">
        <title>Whole genome shotgun sequence of Microvirga aerophila NBRC 106136.</title>
        <authorList>
            <person name="Hosoyama A."/>
            <person name="Uohara A."/>
            <person name="Ohji S."/>
            <person name="Ichikawa N."/>
        </authorList>
    </citation>
    <scope>NUCLEOTIDE SEQUENCE [LARGE SCALE GENOMIC DNA]</scope>
    <source>
        <strain evidence="1 2">NBRC 106136</strain>
    </source>
</reference>
<accession>A0A512BKY4</accession>
<name>A0A512BKY4_9HYPH</name>
<evidence type="ECO:0000313" key="2">
    <source>
        <dbReference type="Proteomes" id="UP000321085"/>
    </source>
</evidence>
<dbReference type="RefSeq" id="WP_114184533.1">
    <property type="nucleotide sequence ID" value="NZ_BJYU01000002.1"/>
</dbReference>
<sequence length="169" mass="18698">MAIKAEDIFESVRRGYDDLELADSRQILDYFANVEDEFRMGHVSNIKGILFERLYVNNLADQGIAASVFEATNHPLVDISVDQGSGLMLEMQLKATDSPGYVLSSMSENPDIPFVVTSEVADGISHAHLIDSDISNEALEHAVTETLFTDYVNPFSALSVLRWIVGIPF</sequence>
<evidence type="ECO:0000313" key="1">
    <source>
        <dbReference type="EMBL" id="GEO12634.1"/>
    </source>
</evidence>
<protein>
    <submittedName>
        <fullName evidence="1">Uncharacterized protein</fullName>
    </submittedName>
</protein>